<keyword evidence="4" id="KW-1185">Reference proteome</keyword>
<dbReference type="InterPro" id="IPR056874">
    <property type="entry name" value="PHD_dom_pln"/>
</dbReference>
<name>A0A1Q3BFZ5_CEPFO</name>
<feature type="compositionally biased region" description="Basic and acidic residues" evidence="1">
    <location>
        <begin position="135"/>
        <end position="144"/>
    </location>
</feature>
<feature type="compositionally biased region" description="Polar residues" evidence="1">
    <location>
        <begin position="88"/>
        <end position="108"/>
    </location>
</feature>
<proteinExistence type="predicted"/>
<dbReference type="EMBL" id="BDDD01000503">
    <property type="protein sequence ID" value="GAV66809.1"/>
    <property type="molecule type" value="Genomic_DNA"/>
</dbReference>
<reference evidence="4" key="1">
    <citation type="submission" date="2016-04" db="EMBL/GenBank/DDBJ databases">
        <title>Cephalotus genome sequencing.</title>
        <authorList>
            <person name="Fukushima K."/>
            <person name="Hasebe M."/>
            <person name="Fang X."/>
        </authorList>
    </citation>
    <scope>NUCLEOTIDE SEQUENCE [LARGE SCALE GENOMIC DNA]</scope>
    <source>
        <strain evidence="4">cv. St1</strain>
    </source>
</reference>
<evidence type="ECO:0000313" key="3">
    <source>
        <dbReference type="EMBL" id="GAV66809.1"/>
    </source>
</evidence>
<dbReference type="Proteomes" id="UP000187406">
    <property type="component" value="Unassembled WGS sequence"/>
</dbReference>
<dbReference type="PANTHER" id="PTHR33779:SF1">
    <property type="entry name" value="EXPRESSED PROTEIN"/>
    <property type="match status" value="1"/>
</dbReference>
<evidence type="ECO:0000256" key="1">
    <source>
        <dbReference type="SAM" id="MobiDB-lite"/>
    </source>
</evidence>
<dbReference type="Pfam" id="PF25054">
    <property type="entry name" value="PHD_pln"/>
    <property type="match status" value="1"/>
</dbReference>
<gene>
    <name evidence="3" type="ORF">CFOL_v3_10319</name>
</gene>
<accession>A0A1Q3BFZ5</accession>
<comment type="caution">
    <text evidence="3">The sequence shown here is derived from an EMBL/GenBank/DDBJ whole genome shotgun (WGS) entry which is preliminary data.</text>
</comment>
<dbReference type="PANTHER" id="PTHR33779">
    <property type="entry name" value="EXPRESSED PROTEIN"/>
    <property type="match status" value="1"/>
</dbReference>
<evidence type="ECO:0000313" key="4">
    <source>
        <dbReference type="Proteomes" id="UP000187406"/>
    </source>
</evidence>
<protein>
    <recommendedName>
        <fullName evidence="2">PHD-type zinc finger plants domain-containing protein</fullName>
    </recommendedName>
</protein>
<dbReference type="InParanoid" id="A0A1Q3BFZ5"/>
<feature type="domain" description="PHD-type zinc finger plants" evidence="2">
    <location>
        <begin position="19"/>
        <end position="61"/>
    </location>
</feature>
<evidence type="ECO:0000259" key="2">
    <source>
        <dbReference type="Pfam" id="PF25054"/>
    </source>
</evidence>
<dbReference type="AlphaFoldDB" id="A0A1Q3BFZ5"/>
<dbReference type="OrthoDB" id="1935489at2759"/>
<sequence length="174" mass="19923">MTTEKEANIAPPLQVLECCMCGDCGLSNQLFKCKVCHFRSQHSYCSNRYPKAESYGVCNWCLSDTKEKSQKSSNSYEDGCKSKRKNINSDYHSNYPRTQEGTFQLQLNSPIKKPRSPDKSSSPSTRKRINITDHGASEEKIRRTKSEEIANSKIIKHVFKNKVKRYKLLDEVSS</sequence>
<feature type="region of interest" description="Disordered" evidence="1">
    <location>
        <begin position="69"/>
        <end position="144"/>
    </location>
</feature>
<organism evidence="3 4">
    <name type="scientific">Cephalotus follicularis</name>
    <name type="common">Albany pitcher plant</name>
    <dbReference type="NCBI Taxonomy" id="3775"/>
    <lineage>
        <taxon>Eukaryota</taxon>
        <taxon>Viridiplantae</taxon>
        <taxon>Streptophyta</taxon>
        <taxon>Embryophyta</taxon>
        <taxon>Tracheophyta</taxon>
        <taxon>Spermatophyta</taxon>
        <taxon>Magnoliopsida</taxon>
        <taxon>eudicotyledons</taxon>
        <taxon>Gunneridae</taxon>
        <taxon>Pentapetalae</taxon>
        <taxon>rosids</taxon>
        <taxon>fabids</taxon>
        <taxon>Oxalidales</taxon>
        <taxon>Cephalotaceae</taxon>
        <taxon>Cephalotus</taxon>
    </lineage>
</organism>
<dbReference type="STRING" id="3775.A0A1Q3BFZ5"/>